<accession>A0ABW5SG01</accession>
<feature type="domain" description="Peptidase M1 membrane alanine aminopeptidase" evidence="2">
    <location>
        <begin position="317"/>
        <end position="465"/>
    </location>
</feature>
<dbReference type="InterPro" id="IPR050344">
    <property type="entry name" value="Peptidase_M1_aminopeptidases"/>
</dbReference>
<keyword evidence="3" id="KW-0031">Aminopeptidase</keyword>
<reference evidence="4" key="1">
    <citation type="journal article" date="2019" name="Int. J. Syst. Evol. Microbiol.">
        <title>The Global Catalogue of Microorganisms (GCM) 10K type strain sequencing project: providing services to taxonomists for standard genome sequencing and annotation.</title>
        <authorList>
            <consortium name="The Broad Institute Genomics Platform"/>
            <consortium name="The Broad Institute Genome Sequencing Center for Infectious Disease"/>
            <person name="Wu L."/>
            <person name="Ma J."/>
        </authorList>
    </citation>
    <scope>NUCLEOTIDE SEQUENCE [LARGE SCALE GENOMIC DNA]</scope>
    <source>
        <strain evidence="4">KCTC 42255</strain>
    </source>
</reference>
<evidence type="ECO:0000313" key="4">
    <source>
        <dbReference type="Proteomes" id="UP001597357"/>
    </source>
</evidence>
<dbReference type="Gene3D" id="2.60.40.1730">
    <property type="entry name" value="tricorn interacting facor f3 domain"/>
    <property type="match status" value="1"/>
</dbReference>
<dbReference type="RefSeq" id="WP_379045827.1">
    <property type="nucleotide sequence ID" value="NZ_JBHULZ010000026.1"/>
</dbReference>
<sequence>MRLSSILCFILLGFSMQAQLLDSKPSNFTRADSLRGSLRPERSHFDVLKYNLDISLDIKNKSIQGFNEITAKVLKEQRFMQLDLFKNMQIDSVIYQGRTLAYEREGNAFFIDFEKKLPAGKQIVFSVYYRGKPKVAVNAPWDGGFIFSKDKNGNPWVSVAVQGTGASLWYPNKDHLSDEPESARIHVSVPNGLMNVSNGRLVGKKAISPDLTRWSWEVKNPINNYNIILNVGDYTLIKDEYKGLDLHYYVLSYNEDKARQHFKEVKPMMDCFYEKFGAYPFIEDSYKLVETPYLGMEHQSAVAYGNQFSNGYLGRDLSGTGVGLKWDFITIHESAHEWFGNSISASDIADLWIHEAFTTYAESIYVECRWGKEDALKYLYGIRANINNQSPIIGTYGVNHEGSGDMYYKGANMLNTLRSIIDDDKKWWALLKAFSLNFKHQVSNTQEVVAFFEAHTSVEVSPIFLQYLNYPDLPELQIKEKQGKLFGRWVADVPNFSMPIRLGNQQKNKVFDLNTQWQTIDFDLSLDEIGYPRAEYYIRFKRIKK</sequence>
<keyword evidence="1" id="KW-0732">Signal</keyword>
<dbReference type="SUPFAM" id="SSF55486">
    <property type="entry name" value="Metalloproteases ('zincins'), catalytic domain"/>
    <property type="match status" value="1"/>
</dbReference>
<dbReference type="InterPro" id="IPR027268">
    <property type="entry name" value="Peptidase_M4/M1_CTD_sf"/>
</dbReference>
<evidence type="ECO:0000256" key="1">
    <source>
        <dbReference type="SAM" id="SignalP"/>
    </source>
</evidence>
<keyword evidence="4" id="KW-1185">Reference proteome</keyword>
<dbReference type="SUPFAM" id="SSF63737">
    <property type="entry name" value="Leukotriene A4 hydrolase N-terminal domain"/>
    <property type="match status" value="1"/>
</dbReference>
<dbReference type="GO" id="GO:0004177">
    <property type="term" value="F:aminopeptidase activity"/>
    <property type="evidence" value="ECO:0007669"/>
    <property type="project" value="UniProtKB-KW"/>
</dbReference>
<dbReference type="Gene3D" id="1.10.390.10">
    <property type="entry name" value="Neutral Protease Domain 2"/>
    <property type="match status" value="1"/>
</dbReference>
<name>A0ABW5SG01_9FLAO</name>
<dbReference type="InterPro" id="IPR042097">
    <property type="entry name" value="Aminopeptidase_N-like_N_sf"/>
</dbReference>
<keyword evidence="3" id="KW-0645">Protease</keyword>
<evidence type="ECO:0000259" key="2">
    <source>
        <dbReference type="Pfam" id="PF01433"/>
    </source>
</evidence>
<dbReference type="Proteomes" id="UP001597357">
    <property type="component" value="Unassembled WGS sequence"/>
</dbReference>
<dbReference type="PANTHER" id="PTHR11533:SF174">
    <property type="entry name" value="PUROMYCIN-SENSITIVE AMINOPEPTIDASE-RELATED"/>
    <property type="match status" value="1"/>
</dbReference>
<organism evidence="3 4">
    <name type="scientific">Mesonia sediminis</name>
    <dbReference type="NCBI Taxonomy" id="1703946"/>
    <lineage>
        <taxon>Bacteria</taxon>
        <taxon>Pseudomonadati</taxon>
        <taxon>Bacteroidota</taxon>
        <taxon>Flavobacteriia</taxon>
        <taxon>Flavobacteriales</taxon>
        <taxon>Flavobacteriaceae</taxon>
        <taxon>Mesonia</taxon>
    </lineage>
</organism>
<dbReference type="PANTHER" id="PTHR11533">
    <property type="entry name" value="PROTEASE M1 ZINC METALLOPROTEASE"/>
    <property type="match status" value="1"/>
</dbReference>
<keyword evidence="3" id="KW-0378">Hydrolase</keyword>
<dbReference type="InterPro" id="IPR014782">
    <property type="entry name" value="Peptidase_M1_dom"/>
</dbReference>
<protein>
    <submittedName>
        <fullName evidence="3">M1 family metallopeptidase</fullName>
        <ecNumber evidence="3">3.4.11.-</ecNumber>
    </submittedName>
</protein>
<evidence type="ECO:0000313" key="3">
    <source>
        <dbReference type="EMBL" id="MFD2697627.1"/>
    </source>
</evidence>
<dbReference type="EMBL" id="JBHULZ010000026">
    <property type="protein sequence ID" value="MFD2697627.1"/>
    <property type="molecule type" value="Genomic_DNA"/>
</dbReference>
<dbReference type="Pfam" id="PF01433">
    <property type="entry name" value="Peptidase_M1"/>
    <property type="match status" value="1"/>
</dbReference>
<proteinExistence type="predicted"/>
<dbReference type="CDD" id="cd09603">
    <property type="entry name" value="M1_APN_like"/>
    <property type="match status" value="1"/>
</dbReference>
<feature type="chain" id="PRO_5046558994" evidence="1">
    <location>
        <begin position="21"/>
        <end position="545"/>
    </location>
</feature>
<feature type="signal peptide" evidence="1">
    <location>
        <begin position="1"/>
        <end position="20"/>
    </location>
</feature>
<gene>
    <name evidence="3" type="ORF">ACFSQ0_06450</name>
</gene>
<dbReference type="EC" id="3.4.11.-" evidence="3"/>
<comment type="caution">
    <text evidence="3">The sequence shown here is derived from an EMBL/GenBank/DDBJ whole genome shotgun (WGS) entry which is preliminary data.</text>
</comment>